<dbReference type="SUPFAM" id="SSF109604">
    <property type="entry name" value="HD-domain/PDEase-like"/>
    <property type="match status" value="1"/>
</dbReference>
<sequence length="195" mass="21284">MPSPSSAAPSARACVDLIARAGKLKALRRAGWVQRGVRDAESVAEHSWRVALMTMLAADRDDACDSGRAVAMALVHDLAEAVVGDITPNDGVSDEEKAAMEREAMGTMTAALGARGEALMALWEEYEAGESAEARLVKDMDKLEMIAQAMEYETEENTGRGEDLEEFFESTRGRYRTATGEAWSEEIERRRPRAG</sequence>
<dbReference type="SMART" id="SM00471">
    <property type="entry name" value="HDc"/>
    <property type="match status" value="1"/>
</dbReference>
<dbReference type="STRING" id="436017.A4S9X6"/>
<dbReference type="PANTHER" id="PTHR11845">
    <property type="entry name" value="5'-DEOXYNUCLEOTIDASE HDDC2"/>
    <property type="match status" value="1"/>
</dbReference>
<name>A4S9X6_OSTLU</name>
<proteinExistence type="inferred from homology"/>
<evidence type="ECO:0000256" key="5">
    <source>
        <dbReference type="ARBA" id="ARBA00009999"/>
    </source>
</evidence>
<comment type="function">
    <text evidence="4">Catalyzes the dephosphorylation of the nucleoside 5'-monophosphates deoxyadenosine monophosphate (dAMP), deoxycytidine monophosphate (dCMP), deoxyguanosine monophosphate (dGMP) and deoxythymidine monophosphate (dTMP).</text>
</comment>
<dbReference type="Pfam" id="PF13023">
    <property type="entry name" value="HD_3"/>
    <property type="match status" value="1"/>
</dbReference>
<dbReference type="EMBL" id="CP000597">
    <property type="protein sequence ID" value="ABP00460.1"/>
    <property type="molecule type" value="Genomic_DNA"/>
</dbReference>
<dbReference type="Proteomes" id="UP000001568">
    <property type="component" value="Chromosome 17"/>
</dbReference>
<dbReference type="HOGENOM" id="CLU_039453_2_1_1"/>
<evidence type="ECO:0000256" key="6">
    <source>
        <dbReference type="ARBA" id="ARBA00011738"/>
    </source>
</evidence>
<dbReference type="PANTHER" id="PTHR11845:SF13">
    <property type="entry name" value="5'-DEOXYNUCLEOTIDASE HDDC2"/>
    <property type="match status" value="1"/>
</dbReference>
<keyword evidence="9" id="KW-0378">Hydrolase</keyword>
<accession>A4S9X6</accession>
<comment type="cofactor">
    <cofactor evidence="3">
        <name>Co(2+)</name>
        <dbReference type="ChEBI" id="CHEBI:48828"/>
    </cofactor>
</comment>
<dbReference type="OrthoDB" id="10254258at2759"/>
<comment type="similarity">
    <text evidence="5">Belongs to the HDDC2 family.</text>
</comment>
<evidence type="ECO:0000256" key="4">
    <source>
        <dbReference type="ARBA" id="ARBA00004074"/>
    </source>
</evidence>
<dbReference type="RefSeq" id="XP_001422143.1">
    <property type="nucleotide sequence ID" value="XM_001422106.1"/>
</dbReference>
<dbReference type="Gramene" id="ABP00460">
    <property type="protein sequence ID" value="ABP00460"/>
    <property type="gene ID" value="OSTLU_42027"/>
</dbReference>
<evidence type="ECO:0000313" key="12">
    <source>
        <dbReference type="EMBL" id="ABP00460.1"/>
    </source>
</evidence>
<protein>
    <recommendedName>
        <fullName evidence="7">5'-deoxynucleotidase</fullName>
        <ecNumber evidence="7">3.1.3.89</ecNumber>
    </recommendedName>
</protein>
<dbReference type="GO" id="GO:0046872">
    <property type="term" value="F:metal ion binding"/>
    <property type="evidence" value="ECO:0007669"/>
    <property type="project" value="UniProtKB-KW"/>
</dbReference>
<comment type="catalytic activity">
    <reaction evidence="1">
        <text>a 2'-deoxyribonucleoside 5'-phosphate + H2O = a 2'-deoxyribonucleoside + phosphate</text>
        <dbReference type="Rhea" id="RHEA:36167"/>
        <dbReference type="ChEBI" id="CHEBI:15377"/>
        <dbReference type="ChEBI" id="CHEBI:18274"/>
        <dbReference type="ChEBI" id="CHEBI:43474"/>
        <dbReference type="ChEBI" id="CHEBI:65317"/>
        <dbReference type="EC" id="3.1.3.89"/>
    </reaction>
</comment>
<dbReference type="Gene3D" id="1.10.3210.10">
    <property type="entry name" value="Hypothetical protein af1432"/>
    <property type="match status" value="1"/>
</dbReference>
<dbReference type="EC" id="3.1.3.89" evidence="7"/>
<keyword evidence="8" id="KW-0479">Metal-binding</keyword>
<feature type="region of interest" description="Disordered" evidence="10">
    <location>
        <begin position="153"/>
        <end position="195"/>
    </location>
</feature>
<evidence type="ECO:0000313" key="13">
    <source>
        <dbReference type="Proteomes" id="UP000001568"/>
    </source>
</evidence>
<dbReference type="InterPro" id="IPR039356">
    <property type="entry name" value="YfbR/HDDC2"/>
</dbReference>
<reference evidence="12 13" key="1">
    <citation type="journal article" date="2007" name="Proc. Natl. Acad. Sci. U.S.A.">
        <title>The tiny eukaryote Ostreococcus provides genomic insights into the paradox of plankton speciation.</title>
        <authorList>
            <person name="Palenik B."/>
            <person name="Grimwood J."/>
            <person name="Aerts A."/>
            <person name="Rouze P."/>
            <person name="Salamov A."/>
            <person name="Putnam N."/>
            <person name="Dupont C."/>
            <person name="Jorgensen R."/>
            <person name="Derelle E."/>
            <person name="Rombauts S."/>
            <person name="Zhou K."/>
            <person name="Otillar R."/>
            <person name="Merchant S.S."/>
            <person name="Podell S."/>
            <person name="Gaasterland T."/>
            <person name="Napoli C."/>
            <person name="Gendler K."/>
            <person name="Manuell A."/>
            <person name="Tai V."/>
            <person name="Vallon O."/>
            <person name="Piganeau G."/>
            <person name="Jancek S."/>
            <person name="Heijde M."/>
            <person name="Jabbari K."/>
            <person name="Bowler C."/>
            <person name="Lohr M."/>
            <person name="Robbens S."/>
            <person name="Werner G."/>
            <person name="Dubchak I."/>
            <person name="Pazour G.J."/>
            <person name="Ren Q."/>
            <person name="Paulsen I."/>
            <person name="Delwiche C."/>
            <person name="Schmutz J."/>
            <person name="Rokhsar D."/>
            <person name="Van de Peer Y."/>
            <person name="Moreau H."/>
            <person name="Grigoriev I.V."/>
        </authorList>
    </citation>
    <scope>NUCLEOTIDE SEQUENCE [LARGE SCALE GENOMIC DNA]</scope>
    <source>
        <strain evidence="12 13">CCE9901</strain>
    </source>
</reference>
<comment type="cofactor">
    <cofactor evidence="2">
        <name>Mn(2+)</name>
        <dbReference type="ChEBI" id="CHEBI:29035"/>
    </cofactor>
</comment>
<dbReference type="AlphaFoldDB" id="A4S9X6"/>
<evidence type="ECO:0000256" key="9">
    <source>
        <dbReference type="ARBA" id="ARBA00022801"/>
    </source>
</evidence>
<dbReference type="OMA" id="MCLFHDL"/>
<evidence type="ECO:0000256" key="10">
    <source>
        <dbReference type="SAM" id="MobiDB-lite"/>
    </source>
</evidence>
<evidence type="ECO:0000256" key="1">
    <source>
        <dbReference type="ARBA" id="ARBA00001638"/>
    </source>
</evidence>
<dbReference type="GeneID" id="5006305"/>
<evidence type="ECO:0000256" key="3">
    <source>
        <dbReference type="ARBA" id="ARBA00001941"/>
    </source>
</evidence>
<dbReference type="InterPro" id="IPR006674">
    <property type="entry name" value="HD_domain"/>
</dbReference>
<organism evidence="12 13">
    <name type="scientific">Ostreococcus lucimarinus (strain CCE9901)</name>
    <dbReference type="NCBI Taxonomy" id="436017"/>
    <lineage>
        <taxon>Eukaryota</taxon>
        <taxon>Viridiplantae</taxon>
        <taxon>Chlorophyta</taxon>
        <taxon>Mamiellophyceae</taxon>
        <taxon>Mamiellales</taxon>
        <taxon>Bathycoccaceae</taxon>
        <taxon>Ostreococcus</taxon>
    </lineage>
</organism>
<feature type="domain" description="HD/PDEase" evidence="11">
    <location>
        <begin position="39"/>
        <end position="155"/>
    </location>
</feature>
<dbReference type="FunFam" id="1.10.3210.10:FF:000035">
    <property type="entry name" value="HD family hydrolase"/>
    <property type="match status" value="1"/>
</dbReference>
<dbReference type="GO" id="GO:0002953">
    <property type="term" value="F:5'-deoxynucleotidase activity"/>
    <property type="evidence" value="ECO:0007669"/>
    <property type="project" value="UniProtKB-EC"/>
</dbReference>
<evidence type="ECO:0000259" key="11">
    <source>
        <dbReference type="SMART" id="SM00471"/>
    </source>
</evidence>
<evidence type="ECO:0000256" key="7">
    <source>
        <dbReference type="ARBA" id="ARBA00012964"/>
    </source>
</evidence>
<gene>
    <name evidence="12" type="ORF">OSTLU_42027</name>
</gene>
<evidence type="ECO:0000256" key="2">
    <source>
        <dbReference type="ARBA" id="ARBA00001936"/>
    </source>
</evidence>
<comment type="subunit">
    <text evidence="6">Homodimer.</text>
</comment>
<dbReference type="KEGG" id="olu:OSTLU_42027"/>
<evidence type="ECO:0000256" key="8">
    <source>
        <dbReference type="ARBA" id="ARBA00022723"/>
    </source>
</evidence>
<dbReference type="InterPro" id="IPR003607">
    <property type="entry name" value="HD/PDEase_dom"/>
</dbReference>
<dbReference type="GO" id="GO:0005737">
    <property type="term" value="C:cytoplasm"/>
    <property type="evidence" value="ECO:0007669"/>
    <property type="project" value="TreeGrafter"/>
</dbReference>
<keyword evidence="13" id="KW-1185">Reference proteome</keyword>
<dbReference type="eggNOG" id="KOG3197">
    <property type="taxonomic scope" value="Eukaryota"/>
</dbReference>